<keyword evidence="3" id="KW-1185">Reference proteome</keyword>
<reference evidence="2 3" key="1">
    <citation type="journal article" date="2006" name="Nature">
        <title>Global trends of whole-genome duplications revealed by the ciliate Paramecium tetraurelia.</title>
        <authorList>
            <consortium name="Genoscope"/>
            <person name="Aury J.-M."/>
            <person name="Jaillon O."/>
            <person name="Duret L."/>
            <person name="Noel B."/>
            <person name="Jubin C."/>
            <person name="Porcel B.M."/>
            <person name="Segurens B."/>
            <person name="Daubin V."/>
            <person name="Anthouard V."/>
            <person name="Aiach N."/>
            <person name="Arnaiz O."/>
            <person name="Billaut A."/>
            <person name="Beisson J."/>
            <person name="Blanc I."/>
            <person name="Bouhouche K."/>
            <person name="Camara F."/>
            <person name="Duharcourt S."/>
            <person name="Guigo R."/>
            <person name="Gogendeau D."/>
            <person name="Katinka M."/>
            <person name="Keller A.-M."/>
            <person name="Kissmehl R."/>
            <person name="Klotz C."/>
            <person name="Koll F."/>
            <person name="Le Moue A."/>
            <person name="Lepere C."/>
            <person name="Malinsky S."/>
            <person name="Nowacki M."/>
            <person name="Nowak J.K."/>
            <person name="Plattner H."/>
            <person name="Poulain J."/>
            <person name="Ruiz F."/>
            <person name="Serrano V."/>
            <person name="Zagulski M."/>
            <person name="Dessen P."/>
            <person name="Betermier M."/>
            <person name="Weissenbach J."/>
            <person name="Scarpelli C."/>
            <person name="Schachter V."/>
            <person name="Sperling L."/>
            <person name="Meyer E."/>
            <person name="Cohen J."/>
            <person name="Wincker P."/>
        </authorList>
    </citation>
    <scope>NUCLEOTIDE SEQUENCE [LARGE SCALE GENOMIC DNA]</scope>
    <source>
        <strain evidence="2 3">Stock d4-2</strain>
    </source>
</reference>
<dbReference type="Gene3D" id="1.10.8.270">
    <property type="entry name" value="putative rabgap domain of human tbc1 domain family member 14 like domains"/>
    <property type="match status" value="1"/>
</dbReference>
<organism evidence="2 3">
    <name type="scientific">Paramecium tetraurelia</name>
    <dbReference type="NCBI Taxonomy" id="5888"/>
    <lineage>
        <taxon>Eukaryota</taxon>
        <taxon>Sar</taxon>
        <taxon>Alveolata</taxon>
        <taxon>Ciliophora</taxon>
        <taxon>Intramacronucleata</taxon>
        <taxon>Oligohymenophorea</taxon>
        <taxon>Peniculida</taxon>
        <taxon>Parameciidae</taxon>
        <taxon>Paramecium</taxon>
    </lineage>
</organism>
<sequence>MDQKKKKKDKIGKKIIETIFPFMSNQKANQQTIGQGEQVQKKVDPYMDLCQFEYIYSSMKSVSEGSISIFSEWLKIMQADLIDLNKLSQLIINGINDECKALRGVTWRILLGYLTPSKKQWINRLETNKKNYIALVDEHILSTLRNSKQPAQNDHPLNRSKDSSYNNRFEDFNLWQTIENDTKRTRQREGFFHIENQEASLFEDVKKLYIQDQVAILRLKRVDIEYNYDVLTRILFIYTKLNGQYIQGMNELVAILYYCFVNDDSTLLRSQAEVDTFFCFTILLSQFRYNFFSKDEASICNGFIQNKIRVVQEIIKKHDFRLYDHMLKIKIDPKLFMSKWFMTVFTKEFKLYDTIILWDHILCELDDKNELLNYIALAIIHWLREDLLKGEFGEVITILQNLENQKLKVIQLIETTLMYKKQFKLK</sequence>
<name>A0BI92_PARTE</name>
<evidence type="ECO:0000259" key="1">
    <source>
        <dbReference type="PROSITE" id="PS50086"/>
    </source>
</evidence>
<dbReference type="PANTHER" id="PTHR22957:SF27">
    <property type="entry name" value="TBC1 DOMAIN FAMILY MEMBER 13"/>
    <property type="match status" value="1"/>
</dbReference>
<dbReference type="InParanoid" id="A0BI92"/>
<proteinExistence type="predicted"/>
<dbReference type="OrthoDB" id="10263206at2759"/>
<feature type="domain" description="Rab-GAP TBC" evidence="1">
    <location>
        <begin position="97"/>
        <end position="365"/>
    </location>
</feature>
<dbReference type="RefSeq" id="XP_001425657.1">
    <property type="nucleotide sequence ID" value="XM_001425620.1"/>
</dbReference>
<dbReference type="eggNOG" id="KOG4567">
    <property type="taxonomic scope" value="Eukaryota"/>
</dbReference>
<dbReference type="SMART" id="SM00164">
    <property type="entry name" value="TBC"/>
    <property type="match status" value="1"/>
</dbReference>
<dbReference type="FunCoup" id="A0BI92">
    <property type="interactions" value="158"/>
</dbReference>
<accession>A0BI92</accession>
<evidence type="ECO:0000313" key="3">
    <source>
        <dbReference type="Proteomes" id="UP000000600"/>
    </source>
</evidence>
<dbReference type="PROSITE" id="PS50086">
    <property type="entry name" value="TBC_RABGAP"/>
    <property type="match status" value="1"/>
</dbReference>
<dbReference type="InterPro" id="IPR035969">
    <property type="entry name" value="Rab-GAP_TBC_sf"/>
</dbReference>
<dbReference type="PANTHER" id="PTHR22957">
    <property type="entry name" value="TBC1 DOMAIN FAMILY MEMBER GTPASE-ACTIVATING PROTEIN"/>
    <property type="match status" value="1"/>
</dbReference>
<dbReference type="InterPro" id="IPR000195">
    <property type="entry name" value="Rab-GAP-TBC_dom"/>
</dbReference>
<dbReference type="STRING" id="5888.A0BI92"/>
<dbReference type="GeneID" id="5011442"/>
<dbReference type="SUPFAM" id="SSF47923">
    <property type="entry name" value="Ypt/Rab-GAP domain of gyp1p"/>
    <property type="match status" value="2"/>
</dbReference>
<dbReference type="HOGENOM" id="CLU_018687_0_1_1"/>
<gene>
    <name evidence="2" type="ORF">GSPATT00004631001</name>
</gene>
<dbReference type="KEGG" id="ptm:GSPATT00004631001"/>
<dbReference type="OMA" id="GINDECK"/>
<dbReference type="GO" id="GO:0006886">
    <property type="term" value="P:intracellular protein transport"/>
    <property type="evidence" value="ECO:0000318"/>
    <property type="project" value="GO_Central"/>
</dbReference>
<protein>
    <recommendedName>
        <fullName evidence="1">Rab-GAP TBC domain-containing protein</fullName>
    </recommendedName>
</protein>
<dbReference type="GO" id="GO:0005737">
    <property type="term" value="C:cytoplasm"/>
    <property type="evidence" value="ECO:0000318"/>
    <property type="project" value="GO_Central"/>
</dbReference>
<dbReference type="AlphaFoldDB" id="A0BI92"/>
<dbReference type="Pfam" id="PF00566">
    <property type="entry name" value="RabGAP-TBC"/>
    <property type="match status" value="1"/>
</dbReference>
<dbReference type="EMBL" id="CT867997">
    <property type="protein sequence ID" value="CAK58259.1"/>
    <property type="molecule type" value="Genomic_DNA"/>
</dbReference>
<dbReference type="Gene3D" id="1.10.472.80">
    <property type="entry name" value="Ypt/Rab-GAP domain of gyp1p, domain 3"/>
    <property type="match status" value="1"/>
</dbReference>
<evidence type="ECO:0000313" key="2">
    <source>
        <dbReference type="EMBL" id="CAK58259.1"/>
    </source>
</evidence>
<dbReference type="GO" id="GO:0005096">
    <property type="term" value="F:GTPase activator activity"/>
    <property type="evidence" value="ECO:0000318"/>
    <property type="project" value="GO_Central"/>
</dbReference>
<dbReference type="Proteomes" id="UP000000600">
    <property type="component" value="Unassembled WGS sequence"/>
</dbReference>